<dbReference type="Proteomes" id="UP000314294">
    <property type="component" value="Unassembled WGS sequence"/>
</dbReference>
<evidence type="ECO:0000313" key="2">
    <source>
        <dbReference type="EMBL" id="TNN30987.1"/>
    </source>
</evidence>
<evidence type="ECO:0000256" key="1">
    <source>
        <dbReference type="SAM" id="MobiDB-lite"/>
    </source>
</evidence>
<feature type="compositionally biased region" description="Polar residues" evidence="1">
    <location>
        <begin position="177"/>
        <end position="191"/>
    </location>
</feature>
<dbReference type="AlphaFoldDB" id="A0A4Z2EPX4"/>
<accession>A0A4Z2EPX4</accession>
<organism evidence="2 3">
    <name type="scientific">Liparis tanakae</name>
    <name type="common">Tanaka's snailfish</name>
    <dbReference type="NCBI Taxonomy" id="230148"/>
    <lineage>
        <taxon>Eukaryota</taxon>
        <taxon>Metazoa</taxon>
        <taxon>Chordata</taxon>
        <taxon>Craniata</taxon>
        <taxon>Vertebrata</taxon>
        <taxon>Euteleostomi</taxon>
        <taxon>Actinopterygii</taxon>
        <taxon>Neopterygii</taxon>
        <taxon>Teleostei</taxon>
        <taxon>Neoteleostei</taxon>
        <taxon>Acanthomorphata</taxon>
        <taxon>Eupercaria</taxon>
        <taxon>Perciformes</taxon>
        <taxon>Cottioidei</taxon>
        <taxon>Cottales</taxon>
        <taxon>Liparidae</taxon>
        <taxon>Liparis</taxon>
    </lineage>
</organism>
<name>A0A4Z2EPX4_9TELE</name>
<proteinExistence type="predicted"/>
<feature type="compositionally biased region" description="Basic residues" evidence="1">
    <location>
        <begin position="135"/>
        <end position="150"/>
    </location>
</feature>
<sequence length="197" mass="21767">MDLAAARRSMTYFPEGVPASRPPAPLLRVRPPAPSAVPHDMTPCRGSLSPLDEMKYLNAERSEDQGRQSCVALTASSSLAMAWLSYISRLFLRPPPPPSTPCCLQHLQQQQQRRPQKPKTAVTTASHGAMERSGRGRKSQFRRQGGRKRAQRDCIKFTTTTNTTSATKGTPTPTSTRQPASDRPNTLSGNSRKQRNR</sequence>
<reference evidence="2 3" key="1">
    <citation type="submission" date="2019-03" db="EMBL/GenBank/DDBJ databases">
        <title>First draft genome of Liparis tanakae, snailfish: a comprehensive survey of snailfish specific genes.</title>
        <authorList>
            <person name="Kim W."/>
            <person name="Song I."/>
            <person name="Jeong J.-H."/>
            <person name="Kim D."/>
            <person name="Kim S."/>
            <person name="Ryu S."/>
            <person name="Song J.Y."/>
            <person name="Lee S.K."/>
        </authorList>
    </citation>
    <scope>NUCLEOTIDE SEQUENCE [LARGE SCALE GENOMIC DNA]</scope>
    <source>
        <tissue evidence="2">Muscle</tissue>
    </source>
</reference>
<evidence type="ECO:0000313" key="3">
    <source>
        <dbReference type="Proteomes" id="UP000314294"/>
    </source>
</evidence>
<feature type="compositionally biased region" description="Low complexity" evidence="1">
    <location>
        <begin position="158"/>
        <end position="176"/>
    </location>
</feature>
<gene>
    <name evidence="2" type="ORF">EYF80_058862</name>
</gene>
<comment type="caution">
    <text evidence="2">The sequence shown here is derived from an EMBL/GenBank/DDBJ whole genome shotgun (WGS) entry which is preliminary data.</text>
</comment>
<feature type="region of interest" description="Disordered" evidence="1">
    <location>
        <begin position="99"/>
        <end position="197"/>
    </location>
</feature>
<protein>
    <submittedName>
        <fullName evidence="2">Uncharacterized protein</fullName>
    </submittedName>
</protein>
<keyword evidence="3" id="KW-1185">Reference proteome</keyword>
<dbReference type="EMBL" id="SRLO01003923">
    <property type="protein sequence ID" value="TNN30987.1"/>
    <property type="molecule type" value="Genomic_DNA"/>
</dbReference>